<dbReference type="Gene3D" id="2.160.20.10">
    <property type="entry name" value="Single-stranded right-handed beta-helix, Pectin lyase-like"/>
    <property type="match status" value="2"/>
</dbReference>
<reference evidence="3" key="1">
    <citation type="submission" date="2012-03" db="EMBL/GenBank/DDBJ databases">
        <title>Complete sequence of chromosome of Deinococcus peraridilitoris DSM 19664.</title>
        <authorList>
            <person name="Lucas S."/>
            <person name="Copeland A."/>
            <person name="Lapidus A."/>
            <person name="Glavina del Rio T."/>
            <person name="Dalin E."/>
            <person name="Tice H."/>
            <person name="Bruce D."/>
            <person name="Goodwin L."/>
            <person name="Pitluck S."/>
            <person name="Peters L."/>
            <person name="Mikhailova N."/>
            <person name="Lu M."/>
            <person name="Kyrpides N."/>
            <person name="Mavromatis K."/>
            <person name="Ivanova N."/>
            <person name="Brettin T."/>
            <person name="Detter J.C."/>
            <person name="Han C."/>
            <person name="Larimer F."/>
            <person name="Land M."/>
            <person name="Hauser L."/>
            <person name="Markowitz V."/>
            <person name="Cheng J.-F."/>
            <person name="Hugenholtz P."/>
            <person name="Woyke T."/>
            <person name="Wu D."/>
            <person name="Pukall R."/>
            <person name="Steenblock K."/>
            <person name="Brambilla E."/>
            <person name="Klenk H.-P."/>
            <person name="Eisen J.A."/>
        </authorList>
    </citation>
    <scope>NUCLEOTIDE SEQUENCE [LARGE SCALE GENOMIC DNA]</scope>
    <source>
        <strain evidence="3">DSM 19664 / LMG 22246 / CIP 109416 / KR-200</strain>
    </source>
</reference>
<dbReference type="AlphaFoldDB" id="K9ZXY9"/>
<feature type="domain" description="Periplasmic copper-binding protein NosD beta helix" evidence="1">
    <location>
        <begin position="598"/>
        <end position="790"/>
    </location>
</feature>
<dbReference type="InterPro" id="IPR006626">
    <property type="entry name" value="PbH1"/>
</dbReference>
<dbReference type="Pfam" id="PF05048">
    <property type="entry name" value="NosD"/>
    <property type="match status" value="1"/>
</dbReference>
<dbReference type="Proteomes" id="UP000010467">
    <property type="component" value="Chromosome"/>
</dbReference>
<evidence type="ECO:0000259" key="1">
    <source>
        <dbReference type="Pfam" id="PF05048"/>
    </source>
</evidence>
<keyword evidence="3" id="KW-1185">Reference proteome</keyword>
<name>K9ZXY9_DEIPD</name>
<dbReference type="RefSeq" id="WP_015234369.1">
    <property type="nucleotide sequence ID" value="NC_019793.1"/>
</dbReference>
<dbReference type="SMART" id="SM00710">
    <property type="entry name" value="PbH1"/>
    <property type="match status" value="12"/>
</dbReference>
<protein>
    <submittedName>
        <fullName evidence="2">Nitrous oxidase accessory protein</fullName>
    </submittedName>
</protein>
<evidence type="ECO:0000313" key="3">
    <source>
        <dbReference type="Proteomes" id="UP000010467"/>
    </source>
</evidence>
<gene>
    <name evidence="2" type="ordered locus">Deipe_0463</name>
</gene>
<proteinExistence type="predicted"/>
<dbReference type="InterPro" id="IPR007742">
    <property type="entry name" value="NosD_dom"/>
</dbReference>
<organism evidence="2 3">
    <name type="scientific">Deinococcus peraridilitoris (strain DSM 19664 / LMG 22246 / CIP 109416 / KR-200)</name>
    <dbReference type="NCBI Taxonomy" id="937777"/>
    <lineage>
        <taxon>Bacteria</taxon>
        <taxon>Thermotogati</taxon>
        <taxon>Deinococcota</taxon>
        <taxon>Deinococci</taxon>
        <taxon>Deinococcales</taxon>
        <taxon>Deinococcaceae</taxon>
        <taxon>Deinococcus</taxon>
    </lineage>
</organism>
<dbReference type="PATRIC" id="fig|937777.3.peg.469"/>
<dbReference type="OrthoDB" id="9767990at2"/>
<evidence type="ECO:0000313" key="2">
    <source>
        <dbReference type="EMBL" id="AFZ66059.1"/>
    </source>
</evidence>
<dbReference type="EMBL" id="CP003382">
    <property type="protein sequence ID" value="AFZ66059.1"/>
    <property type="molecule type" value="Genomic_DNA"/>
</dbReference>
<dbReference type="InterPro" id="IPR012334">
    <property type="entry name" value="Pectin_lyas_fold"/>
</dbReference>
<dbReference type="HOGENOM" id="CLU_315617_0_0_0"/>
<dbReference type="InterPro" id="IPR011050">
    <property type="entry name" value="Pectin_lyase_fold/virulence"/>
</dbReference>
<accession>K9ZXY9</accession>
<dbReference type="STRING" id="937777.Deipe_0463"/>
<dbReference type="SUPFAM" id="SSF51126">
    <property type="entry name" value="Pectin lyase-like"/>
    <property type="match status" value="2"/>
</dbReference>
<dbReference type="KEGG" id="dpd:Deipe_0463"/>
<sequence length="925" mass="96078">MAETNFKDVALAIRDAIMQVLNLPTRGNKTDWPERYEAAFTALGEGVVTLAEVKADLDPVTGLVKDELLPAQLTKEEVWDASVFYKAGRRVFLNNAIFEALQDNQGQSPSVAVPPVATINWKVVWYVEGGGGLDSTGTTETVVATAHRTTAFAAYSSYDDITYDVIDTGGTLLVNNSTGSVFTADVTSQFKFEVSVPWEALQVGDVIKAALFVQGSADPNPVLRSEIENITVQAAGNYTSAKTVIAQLTAGDKALIYVSSNPGRNITGGANFNLKITKITPTGQTLEERVDAAVTNANTAADQAYSAAADTAQYVSETTADPPLGPEGAIGSKRLVDGSLQRLVVVGGVWVNSGPALLSTQSQHVITAARFGFASTGTAAQNDSAITNALAAVASGGVVDFPPGVFTVSAVQTITKPVTLRGNGTRLVADSEANHKRFDVQTNDVTIEGFTLDGAYVSATRGFVGGVITVQGTSSRTVIRGNRIRNARGIGVYVLAGVRDTKITHNTIEGTYHGVFQEPTAVDAVPIGTLIQGNTIRDVRGLDVCGIKLKGGLAKGGRHRIIGNDVRGVTALGDSGGGLQLGIELQGGAATAVGQDECAISSNTVEGFGWGISVDGSHGASVSGNTVRGCLLLGLEVAGAMRVSVTGNSVNGRDASGTLVMDVGISMSNLYNGARTQGHSVTGNTVDGFTEAGIKMQQSEHWVVAGNTIKHGPVGGNGINPIKSDYFTILGNTIEGQSDTAVGLFLDGVESINAASIIGNNFSGTLQKPFDLYTSATGQTIQNVTVTGNSLKATLSTGFTLTGPGTFAKISLVGNVGSASMEGHWVDYVQRVGVLEGTFPPNNNQTSGEGSIYLDNFNAGEGRLWVKVTGGIGNTGWVNVRQVANTTTFGLVKQAAAMADVAAAPTQAEFNALLQRLRNAGLMAT</sequence>
<dbReference type="Gene3D" id="6.10.140.1630">
    <property type="match status" value="1"/>
</dbReference>